<evidence type="ECO:0000313" key="16">
    <source>
        <dbReference type="EMBL" id="MBU9736713.1"/>
    </source>
</evidence>
<dbReference type="InterPro" id="IPR050398">
    <property type="entry name" value="HssS/ArlS-like"/>
</dbReference>
<keyword evidence="9 16" id="KW-0418">Kinase</keyword>
<keyword evidence="10" id="KW-0067">ATP-binding</keyword>
<dbReference type="PROSITE" id="PS50109">
    <property type="entry name" value="HIS_KIN"/>
    <property type="match status" value="1"/>
</dbReference>
<comment type="caution">
    <text evidence="16">The sequence shown here is derived from an EMBL/GenBank/DDBJ whole genome shotgun (WGS) entry which is preliminary data.</text>
</comment>
<evidence type="ECO:0000256" key="6">
    <source>
        <dbReference type="ARBA" id="ARBA00022679"/>
    </source>
</evidence>
<keyword evidence="7 14" id="KW-0812">Transmembrane</keyword>
<dbReference type="CDD" id="cd00082">
    <property type="entry name" value="HisKA"/>
    <property type="match status" value="1"/>
</dbReference>
<organism evidence="16 17">
    <name type="scientific">Diplocloster agilis</name>
    <dbReference type="NCBI Taxonomy" id="2850323"/>
    <lineage>
        <taxon>Bacteria</taxon>
        <taxon>Bacillati</taxon>
        <taxon>Bacillota</taxon>
        <taxon>Clostridia</taxon>
        <taxon>Lachnospirales</taxon>
        <taxon>Lachnospiraceae</taxon>
        <taxon>Diplocloster</taxon>
    </lineage>
</organism>
<dbReference type="Gene3D" id="1.10.287.130">
    <property type="match status" value="1"/>
</dbReference>
<dbReference type="RefSeq" id="WP_158345666.1">
    <property type="nucleotide sequence ID" value="NZ_JAHQCW010000012.1"/>
</dbReference>
<dbReference type="SUPFAM" id="SSF55874">
    <property type="entry name" value="ATPase domain of HSP90 chaperone/DNA topoisomerase II/histidine kinase"/>
    <property type="match status" value="1"/>
</dbReference>
<protein>
    <recommendedName>
        <fullName evidence="3">histidine kinase</fullName>
        <ecNumber evidence="3">2.7.13.3</ecNumber>
    </recommendedName>
</protein>
<dbReference type="InterPro" id="IPR005467">
    <property type="entry name" value="His_kinase_dom"/>
</dbReference>
<feature type="transmembrane region" description="Helical" evidence="14">
    <location>
        <begin position="510"/>
        <end position="531"/>
    </location>
</feature>
<dbReference type="InterPro" id="IPR003594">
    <property type="entry name" value="HATPase_dom"/>
</dbReference>
<feature type="domain" description="Histidine kinase" evidence="15">
    <location>
        <begin position="599"/>
        <end position="796"/>
    </location>
</feature>
<dbReference type="Proteomes" id="UP000712157">
    <property type="component" value="Unassembled WGS sequence"/>
</dbReference>
<dbReference type="SMART" id="SM00387">
    <property type="entry name" value="HATPase_c"/>
    <property type="match status" value="1"/>
</dbReference>
<keyword evidence="12" id="KW-0902">Two-component regulatory system</keyword>
<keyword evidence="8" id="KW-0547">Nucleotide-binding</keyword>
<evidence type="ECO:0000256" key="2">
    <source>
        <dbReference type="ARBA" id="ARBA00004651"/>
    </source>
</evidence>
<evidence type="ECO:0000256" key="11">
    <source>
        <dbReference type="ARBA" id="ARBA00022989"/>
    </source>
</evidence>
<evidence type="ECO:0000256" key="9">
    <source>
        <dbReference type="ARBA" id="ARBA00022777"/>
    </source>
</evidence>
<evidence type="ECO:0000256" key="14">
    <source>
        <dbReference type="SAM" id="Phobius"/>
    </source>
</evidence>
<evidence type="ECO:0000256" key="7">
    <source>
        <dbReference type="ARBA" id="ARBA00022692"/>
    </source>
</evidence>
<feature type="transmembrane region" description="Helical" evidence="14">
    <location>
        <begin position="398"/>
        <end position="422"/>
    </location>
</feature>
<reference evidence="16" key="1">
    <citation type="submission" date="2021-06" db="EMBL/GenBank/DDBJ databases">
        <title>Description of novel taxa of the family Lachnospiraceae.</title>
        <authorList>
            <person name="Chaplin A.V."/>
            <person name="Sokolova S.R."/>
            <person name="Pikina A.P."/>
            <person name="Korzhanova M."/>
            <person name="Belova V."/>
            <person name="Korostin D."/>
            <person name="Efimov B.A."/>
        </authorList>
    </citation>
    <scope>NUCLEOTIDE SEQUENCE</scope>
    <source>
        <strain evidence="16">ASD5720</strain>
    </source>
</reference>
<keyword evidence="5" id="KW-0597">Phosphoprotein</keyword>
<dbReference type="Pfam" id="PF00512">
    <property type="entry name" value="HisKA"/>
    <property type="match status" value="1"/>
</dbReference>
<evidence type="ECO:0000256" key="5">
    <source>
        <dbReference type="ARBA" id="ARBA00022553"/>
    </source>
</evidence>
<proteinExistence type="predicted"/>
<dbReference type="AlphaFoldDB" id="A0A949NGN2"/>
<keyword evidence="13 14" id="KW-0472">Membrane</keyword>
<dbReference type="InterPro" id="IPR036890">
    <property type="entry name" value="HATPase_C_sf"/>
</dbReference>
<dbReference type="EC" id="2.7.13.3" evidence="3"/>
<accession>A0A949NGN2</accession>
<dbReference type="InterPro" id="IPR003661">
    <property type="entry name" value="HisK_dim/P_dom"/>
</dbReference>
<gene>
    <name evidence="16" type="ORF">KTH89_09195</name>
</gene>
<dbReference type="SMART" id="SM00388">
    <property type="entry name" value="HisKA"/>
    <property type="match status" value="1"/>
</dbReference>
<dbReference type="GO" id="GO:0005886">
    <property type="term" value="C:plasma membrane"/>
    <property type="evidence" value="ECO:0007669"/>
    <property type="project" value="UniProtKB-SubCell"/>
</dbReference>
<feature type="transmembrane region" description="Helical" evidence="14">
    <location>
        <begin position="354"/>
        <end position="377"/>
    </location>
</feature>
<dbReference type="GO" id="GO:0000155">
    <property type="term" value="F:phosphorelay sensor kinase activity"/>
    <property type="evidence" value="ECO:0007669"/>
    <property type="project" value="InterPro"/>
</dbReference>
<keyword evidence="17" id="KW-1185">Reference proteome</keyword>
<dbReference type="InterPro" id="IPR036097">
    <property type="entry name" value="HisK_dim/P_sf"/>
</dbReference>
<evidence type="ECO:0000256" key="3">
    <source>
        <dbReference type="ARBA" id="ARBA00012438"/>
    </source>
</evidence>
<dbReference type="EMBL" id="JAHQCW010000012">
    <property type="protein sequence ID" value="MBU9736713.1"/>
    <property type="molecule type" value="Genomic_DNA"/>
</dbReference>
<dbReference type="GO" id="GO:0005524">
    <property type="term" value="F:ATP binding"/>
    <property type="evidence" value="ECO:0007669"/>
    <property type="project" value="UniProtKB-KW"/>
</dbReference>
<feature type="transmembrane region" description="Helical" evidence="14">
    <location>
        <begin position="428"/>
        <end position="450"/>
    </location>
</feature>
<evidence type="ECO:0000313" key="17">
    <source>
        <dbReference type="Proteomes" id="UP000712157"/>
    </source>
</evidence>
<dbReference type="Gene3D" id="3.30.565.10">
    <property type="entry name" value="Histidine kinase-like ATPase, C-terminal domain"/>
    <property type="match status" value="1"/>
</dbReference>
<dbReference type="Pfam" id="PF02518">
    <property type="entry name" value="HATPase_c"/>
    <property type="match status" value="1"/>
</dbReference>
<evidence type="ECO:0000256" key="12">
    <source>
        <dbReference type="ARBA" id="ARBA00023012"/>
    </source>
</evidence>
<comment type="subcellular location">
    <subcellularLocation>
        <location evidence="2">Cell membrane</location>
        <topology evidence="2">Multi-pass membrane protein</topology>
    </subcellularLocation>
</comment>
<feature type="transmembrane region" description="Helical" evidence="14">
    <location>
        <begin position="12"/>
        <end position="37"/>
    </location>
</feature>
<feature type="transmembrane region" description="Helical" evidence="14">
    <location>
        <begin position="485"/>
        <end position="504"/>
    </location>
</feature>
<comment type="catalytic activity">
    <reaction evidence="1">
        <text>ATP + protein L-histidine = ADP + protein N-phospho-L-histidine.</text>
        <dbReference type="EC" id="2.7.13.3"/>
    </reaction>
</comment>
<sequence length="828" mass="92627">MKRFLYSPGGKAALLVLQQVLVGIMVLSVCFGTLMLMKGGDSLFAGQGKYEQSAQFDDAFMSGVYDTIWLTDYKYNFETDGVYNPKKIVDIEDYALNGRITGEVTRSIGYYLEDLVNWGRQGKENESYSVKEVATDDWAGDSGVTASVTADDSSVSVQAGQENYRFDESYAPVGDVSLEEYLEQHPDVNPSKMYGYLSNAIDNAYNGVEQYKWNLAKYQEDKSNFRYAIVNRTTGKAYSNLDGIQSAADAEEAIKSIRGLGAYIYLDSASLNFEKSPKSSIDSFNKAINQAVNGWSYMDSKVTMENIYRNLNQLSALAGGDYTIAAGIDTTYPIHDGFYDAKIEYEQTRPWFQALMYGGLISLFLYIVVLVALTVVSGRRTDDEEIHLSSVDNIPTEFVLACIVALGILVVFSAVMVLNTLYSVKSLVIISAIVVSILADLLLMAGYLCLARKIKGGIFWKKSILGWFFGTLYGGAKGIRSNVKVLVSFLGFLLIDFLLALFMIQARSRLTLLLFGLLALGFNAFVGALLLREEGQRSEIMEGIQKIRDGDLEYKLKTESLKDDNLKIAQAVNNIGEGLQNAVADSMKNERLKTDLITNVSHDIKTPLTSIINYVDLLKREHIQDEKISGYIRILDEKSQRLKQLTEDLVEASKVSSGNITLNFEHLNFVELINQTTAEFTEKFEAKDLELIENVPNAAAVVRADGRRLYRVLDNLFNNVAKYALPHTRVYVDLAEEDGYIRFSIKNISEHPLNIRADELTERFIRGDVSRSTEGSGLGLSIAKNLTELQNGHFEIYLDGDLFRVTISFVKTEESHQEQRQEAKHEEE</sequence>
<evidence type="ECO:0000256" key="1">
    <source>
        <dbReference type="ARBA" id="ARBA00000085"/>
    </source>
</evidence>
<evidence type="ECO:0000256" key="13">
    <source>
        <dbReference type="ARBA" id="ARBA00023136"/>
    </source>
</evidence>
<keyword evidence="6" id="KW-0808">Transferase</keyword>
<keyword evidence="4" id="KW-1003">Cell membrane</keyword>
<dbReference type="SUPFAM" id="SSF47384">
    <property type="entry name" value="Homodimeric domain of signal transducing histidine kinase"/>
    <property type="match status" value="1"/>
</dbReference>
<dbReference type="PANTHER" id="PTHR45528">
    <property type="entry name" value="SENSOR HISTIDINE KINASE CPXA"/>
    <property type="match status" value="1"/>
</dbReference>
<evidence type="ECO:0000259" key="15">
    <source>
        <dbReference type="PROSITE" id="PS50109"/>
    </source>
</evidence>
<evidence type="ECO:0000256" key="8">
    <source>
        <dbReference type="ARBA" id="ARBA00022741"/>
    </source>
</evidence>
<evidence type="ECO:0000256" key="4">
    <source>
        <dbReference type="ARBA" id="ARBA00022475"/>
    </source>
</evidence>
<evidence type="ECO:0000256" key="10">
    <source>
        <dbReference type="ARBA" id="ARBA00022840"/>
    </source>
</evidence>
<keyword evidence="11 14" id="KW-1133">Transmembrane helix</keyword>
<name>A0A949NGN2_9FIRM</name>
<dbReference type="PANTHER" id="PTHR45528:SF1">
    <property type="entry name" value="SENSOR HISTIDINE KINASE CPXA"/>
    <property type="match status" value="1"/>
</dbReference>